<evidence type="ECO:0000313" key="17">
    <source>
        <dbReference type="Proteomes" id="UP000015102"/>
    </source>
</evidence>
<keyword evidence="17" id="KW-1185">Reference proteome</keyword>
<keyword evidence="6" id="KW-0548">Nucleotidyltransferase</keyword>
<keyword evidence="10" id="KW-0496">Mitochondrion</keyword>
<feature type="domain" description="Cytidyltransferase-like" evidence="15">
    <location>
        <begin position="14"/>
        <end position="186"/>
    </location>
</feature>
<dbReference type="EMBL" id="CAQQ02023163">
    <property type="status" value="NOT_ANNOTATED_CDS"/>
    <property type="molecule type" value="Genomic_DNA"/>
</dbReference>
<keyword evidence="9" id="KW-0520">NAD</keyword>
<comment type="subcellular location">
    <subcellularLocation>
        <location evidence="2">Mitochondrion</location>
    </subcellularLocation>
</comment>
<dbReference type="STRING" id="36166.T1GY75"/>
<dbReference type="GO" id="GO:0005524">
    <property type="term" value="F:ATP binding"/>
    <property type="evidence" value="ECO:0007669"/>
    <property type="project" value="UniProtKB-KW"/>
</dbReference>
<dbReference type="PANTHER" id="PTHR12039">
    <property type="entry name" value="NICOTINAMIDE MONONUCLEOTIDE ADENYLYLTRANSFERASE"/>
    <property type="match status" value="1"/>
</dbReference>
<evidence type="ECO:0000256" key="2">
    <source>
        <dbReference type="ARBA" id="ARBA00004173"/>
    </source>
</evidence>
<reference evidence="17" key="1">
    <citation type="submission" date="2013-02" db="EMBL/GenBank/DDBJ databases">
        <authorList>
            <person name="Hughes D."/>
        </authorList>
    </citation>
    <scope>NUCLEOTIDE SEQUENCE</scope>
    <source>
        <strain>Durham</strain>
        <strain evidence="17">NC isolate 2 -- Noor lab</strain>
    </source>
</reference>
<dbReference type="InterPro" id="IPR014729">
    <property type="entry name" value="Rossmann-like_a/b/a_fold"/>
</dbReference>
<accession>T1GY75</accession>
<comment type="function">
    <text evidence="14">Catalyzes the formation of NAD(+) from nicotinamide mononucleotide (NMN) and ATP. Can also use the deamidated form; nicotinic acid mononucleotide (NaMN) as substrate with the same efficiency. Can use triazofurin monophosphate (TrMP) as substrate. Can also use GTP and ITP as nucleotide donors. Also catalyzes the reverse reaction, i.e. the pyrophosphorolytic cleavage of NAD(+). For the pyrophosphorolytic activity, can use NAD(+), NADH, NaAD, nicotinic acid adenine dinucleotide phosphate (NHD), nicotinamide guanine dinucleotide (NGD) as substrates. Fails to cleave phosphorylated dinucleotides NADP(+), NADPH and NaADP(+). Protects against axonal degeneration following injury. May be involved in the maintenance of axonal integrity. Also functions as a stress-response chaperone protein that prevents toxic aggregation of proteins; this function may be independent of its NAD(+) synthesis activity.</text>
</comment>
<dbReference type="HOGENOM" id="CLU_033366_3_3_1"/>
<dbReference type="FunFam" id="3.40.50.620:FF:000221">
    <property type="entry name" value="Nicotinamide/nicotinic acid mononucleotide adenylyltransferase 3"/>
    <property type="match status" value="1"/>
</dbReference>
<dbReference type="PANTHER" id="PTHR12039:SF0">
    <property type="entry name" value="NICOTINAMIDE-NUCLEOTIDE ADENYLYLTRANSFERASE"/>
    <property type="match status" value="1"/>
</dbReference>
<dbReference type="InterPro" id="IPR051182">
    <property type="entry name" value="Euk_NMN_adenylyltrnsfrase"/>
</dbReference>
<keyword evidence="8" id="KW-0067">ATP-binding</keyword>
<keyword evidence="7" id="KW-0547">Nucleotide-binding</keyword>
<evidence type="ECO:0000256" key="11">
    <source>
        <dbReference type="ARBA" id="ARBA00074013"/>
    </source>
</evidence>
<evidence type="ECO:0000256" key="8">
    <source>
        <dbReference type="ARBA" id="ARBA00022840"/>
    </source>
</evidence>
<name>T1GY75_MEGSC</name>
<evidence type="ECO:0000256" key="12">
    <source>
        <dbReference type="ARBA" id="ARBA00075132"/>
    </source>
</evidence>
<evidence type="ECO:0000256" key="3">
    <source>
        <dbReference type="ARBA" id="ARBA00011881"/>
    </source>
</evidence>
<dbReference type="Proteomes" id="UP000015102">
    <property type="component" value="Unassembled WGS sequence"/>
</dbReference>
<keyword evidence="4" id="KW-0662">Pyridine nucleotide biosynthesis</keyword>
<dbReference type="Pfam" id="PF01467">
    <property type="entry name" value="CTP_transf_like"/>
    <property type="match status" value="1"/>
</dbReference>
<dbReference type="InterPro" id="IPR004821">
    <property type="entry name" value="Cyt_trans-like"/>
</dbReference>
<evidence type="ECO:0000256" key="7">
    <source>
        <dbReference type="ARBA" id="ARBA00022741"/>
    </source>
</evidence>
<comment type="subunit">
    <text evidence="3">Homotetramer.</text>
</comment>
<comment type="cofactor">
    <cofactor evidence="1">
        <name>Mg(2+)</name>
        <dbReference type="ChEBI" id="CHEBI:18420"/>
    </cofactor>
</comment>
<evidence type="ECO:0000256" key="5">
    <source>
        <dbReference type="ARBA" id="ARBA00022679"/>
    </source>
</evidence>
<dbReference type="AlphaFoldDB" id="T1GY75"/>
<dbReference type="GO" id="GO:0009435">
    <property type="term" value="P:NAD+ biosynthetic process"/>
    <property type="evidence" value="ECO:0007669"/>
    <property type="project" value="TreeGrafter"/>
</dbReference>
<evidence type="ECO:0000256" key="1">
    <source>
        <dbReference type="ARBA" id="ARBA00001946"/>
    </source>
</evidence>
<dbReference type="GO" id="GO:0004515">
    <property type="term" value="F:nicotinate-nucleotide adenylyltransferase activity"/>
    <property type="evidence" value="ECO:0007669"/>
    <property type="project" value="TreeGrafter"/>
</dbReference>
<evidence type="ECO:0000256" key="9">
    <source>
        <dbReference type="ARBA" id="ARBA00023027"/>
    </source>
</evidence>
<dbReference type="SUPFAM" id="SSF52374">
    <property type="entry name" value="Nucleotidylyl transferase"/>
    <property type="match status" value="1"/>
</dbReference>
<evidence type="ECO:0000256" key="14">
    <source>
        <dbReference type="ARBA" id="ARBA00093425"/>
    </source>
</evidence>
<dbReference type="GO" id="GO:0005759">
    <property type="term" value="C:mitochondrial matrix"/>
    <property type="evidence" value="ECO:0007669"/>
    <property type="project" value="UniProtKB-ARBA"/>
</dbReference>
<evidence type="ECO:0000256" key="13">
    <source>
        <dbReference type="ARBA" id="ARBA00079369"/>
    </source>
</evidence>
<sequence length="212" mass="24637">MFNSNMGRPKIVLIACGSFSPPTPMHFRMFEIAKDYFKAHETHDVIGGIVSPTHDSYGKKGLVNGSHRINMLRLGLRSSNWIKISDWEIKQDQWSRTKKVLEYHQNFLNNYINSRNNNIDFDENCPEWFPDKSVLQNDLIKVKLLCGADLLESFAVPGLWQDEDIEDILVNHGIIVITRSGSNPEKFIFESDILSKYRVSLKYYYFLILFIN</sequence>
<protein>
    <recommendedName>
        <fullName evidence="11">Nicotinamide/nicotinic acid mononucleotide adenylyltransferase 3</fullName>
    </recommendedName>
    <alternativeName>
        <fullName evidence="12">Nicotinamide-nucleotide adenylyltransferase 3</fullName>
    </alternativeName>
    <alternativeName>
        <fullName evidence="13">Nicotinate-nucleotide adenylyltransferase 3</fullName>
    </alternativeName>
</protein>
<proteinExistence type="predicted"/>
<dbReference type="Gene3D" id="3.40.50.620">
    <property type="entry name" value="HUPs"/>
    <property type="match status" value="1"/>
</dbReference>
<evidence type="ECO:0000313" key="16">
    <source>
        <dbReference type="EnsemblMetazoa" id="MESCA008797-PA"/>
    </source>
</evidence>
<evidence type="ECO:0000256" key="4">
    <source>
        <dbReference type="ARBA" id="ARBA00022642"/>
    </source>
</evidence>
<organism evidence="16 17">
    <name type="scientific">Megaselia scalaris</name>
    <name type="common">Humpbacked fly</name>
    <name type="synonym">Phora scalaris</name>
    <dbReference type="NCBI Taxonomy" id="36166"/>
    <lineage>
        <taxon>Eukaryota</taxon>
        <taxon>Metazoa</taxon>
        <taxon>Ecdysozoa</taxon>
        <taxon>Arthropoda</taxon>
        <taxon>Hexapoda</taxon>
        <taxon>Insecta</taxon>
        <taxon>Pterygota</taxon>
        <taxon>Neoptera</taxon>
        <taxon>Endopterygota</taxon>
        <taxon>Diptera</taxon>
        <taxon>Brachycera</taxon>
        <taxon>Muscomorpha</taxon>
        <taxon>Platypezoidea</taxon>
        <taxon>Phoridae</taxon>
        <taxon>Megaseliini</taxon>
        <taxon>Megaselia</taxon>
    </lineage>
</organism>
<evidence type="ECO:0000256" key="10">
    <source>
        <dbReference type="ARBA" id="ARBA00023128"/>
    </source>
</evidence>
<dbReference type="EnsemblMetazoa" id="MESCA008797-RA">
    <property type="protein sequence ID" value="MESCA008797-PA"/>
    <property type="gene ID" value="MESCA008797"/>
</dbReference>
<dbReference type="GO" id="GO:0000309">
    <property type="term" value="F:nicotinamide-nucleotide adenylyltransferase activity"/>
    <property type="evidence" value="ECO:0007669"/>
    <property type="project" value="TreeGrafter"/>
</dbReference>
<evidence type="ECO:0000259" key="15">
    <source>
        <dbReference type="Pfam" id="PF01467"/>
    </source>
</evidence>
<reference evidence="16" key="2">
    <citation type="submission" date="2015-06" db="UniProtKB">
        <authorList>
            <consortium name="EnsemblMetazoa"/>
        </authorList>
    </citation>
    <scope>IDENTIFICATION</scope>
</reference>
<keyword evidence="5" id="KW-0808">Transferase</keyword>
<evidence type="ECO:0000256" key="6">
    <source>
        <dbReference type="ARBA" id="ARBA00022695"/>
    </source>
</evidence>